<dbReference type="GO" id="GO:0046688">
    <property type="term" value="P:response to copper ion"/>
    <property type="evidence" value="ECO:0007669"/>
    <property type="project" value="InterPro"/>
</dbReference>
<dbReference type="SUPFAM" id="SSF81296">
    <property type="entry name" value="E set domains"/>
    <property type="match status" value="1"/>
</dbReference>
<accession>A0A2T4SBR7</accession>
<name>A0A2T4SBR7_9STAP</name>
<evidence type="ECO:0000313" key="8">
    <source>
        <dbReference type="Proteomes" id="UP000240400"/>
    </source>
</evidence>
<evidence type="ECO:0000256" key="2">
    <source>
        <dbReference type="ARBA" id="ARBA00022723"/>
    </source>
</evidence>
<dbReference type="InterPro" id="IPR014756">
    <property type="entry name" value="Ig_E-set"/>
</dbReference>
<feature type="transmembrane region" description="Helical" evidence="5">
    <location>
        <begin position="228"/>
        <end position="246"/>
    </location>
</feature>
<dbReference type="GO" id="GO:0042597">
    <property type="term" value="C:periplasmic space"/>
    <property type="evidence" value="ECO:0007669"/>
    <property type="project" value="InterPro"/>
</dbReference>
<comment type="subcellular location">
    <subcellularLocation>
        <location evidence="1">Cell envelope</location>
    </subcellularLocation>
</comment>
<keyword evidence="5" id="KW-1133">Transmembrane helix</keyword>
<feature type="transmembrane region" description="Helical" evidence="5">
    <location>
        <begin position="319"/>
        <end position="340"/>
    </location>
</feature>
<dbReference type="GO" id="GO:0005886">
    <property type="term" value="C:plasma membrane"/>
    <property type="evidence" value="ECO:0007669"/>
    <property type="project" value="TreeGrafter"/>
</dbReference>
<dbReference type="AlphaFoldDB" id="A0A2T4SBR7"/>
<keyword evidence="5" id="KW-0812">Transmembrane</keyword>
<comment type="caution">
    <text evidence="7">The sequence shown here is derived from an EMBL/GenBank/DDBJ whole genome shotgun (WGS) entry which is preliminary data.</text>
</comment>
<feature type="domain" description="CopC" evidence="6">
    <location>
        <begin position="33"/>
        <end position="127"/>
    </location>
</feature>
<dbReference type="Proteomes" id="UP000240400">
    <property type="component" value="Unassembled WGS sequence"/>
</dbReference>
<proteinExistence type="predicted"/>
<dbReference type="RefSeq" id="WP_107644110.1">
    <property type="nucleotide sequence ID" value="NZ_CABIWM010000001.1"/>
</dbReference>
<feature type="transmembrane region" description="Helical" evidence="5">
    <location>
        <begin position="190"/>
        <end position="208"/>
    </location>
</feature>
<dbReference type="GO" id="GO:0006825">
    <property type="term" value="P:copper ion transport"/>
    <property type="evidence" value="ECO:0007669"/>
    <property type="project" value="InterPro"/>
</dbReference>
<evidence type="ECO:0000259" key="6">
    <source>
        <dbReference type="Pfam" id="PF04234"/>
    </source>
</evidence>
<evidence type="ECO:0000256" key="5">
    <source>
        <dbReference type="SAM" id="Phobius"/>
    </source>
</evidence>
<dbReference type="Pfam" id="PF04234">
    <property type="entry name" value="CopC"/>
    <property type="match status" value="1"/>
</dbReference>
<organism evidence="7 8">
    <name type="scientific">Staphylococcus nepalensis</name>
    <dbReference type="NCBI Taxonomy" id="214473"/>
    <lineage>
        <taxon>Bacteria</taxon>
        <taxon>Bacillati</taxon>
        <taxon>Bacillota</taxon>
        <taxon>Bacilli</taxon>
        <taxon>Bacillales</taxon>
        <taxon>Staphylococcaceae</taxon>
        <taxon>Staphylococcus</taxon>
    </lineage>
</organism>
<keyword evidence="5" id="KW-0472">Membrane</keyword>
<dbReference type="PANTHER" id="PTHR34820:SF4">
    <property type="entry name" value="INNER MEMBRANE PROTEIN YEBZ"/>
    <property type="match status" value="1"/>
</dbReference>
<dbReference type="GO" id="GO:0005507">
    <property type="term" value="F:copper ion binding"/>
    <property type="evidence" value="ECO:0007669"/>
    <property type="project" value="InterPro"/>
</dbReference>
<feature type="transmembrane region" description="Helical" evidence="5">
    <location>
        <begin position="396"/>
        <end position="414"/>
    </location>
</feature>
<dbReference type="PANTHER" id="PTHR34820">
    <property type="entry name" value="INNER MEMBRANE PROTEIN YEBZ"/>
    <property type="match status" value="1"/>
</dbReference>
<feature type="transmembrane region" description="Helical" evidence="5">
    <location>
        <begin position="352"/>
        <end position="375"/>
    </location>
</feature>
<evidence type="ECO:0000256" key="1">
    <source>
        <dbReference type="ARBA" id="ARBA00004196"/>
    </source>
</evidence>
<feature type="transmembrane region" description="Helical" evidence="5">
    <location>
        <begin position="147"/>
        <end position="169"/>
    </location>
</feature>
<gene>
    <name evidence="7" type="ORF">BUZ61_05020</name>
</gene>
<reference evidence="7 8" key="1">
    <citation type="journal article" date="2016" name="Front. Microbiol.">
        <title>Comprehensive Phylogenetic Analysis of Bovine Non-aureus Staphylococci Species Based on Whole-Genome Sequencing.</title>
        <authorList>
            <person name="Naushad S."/>
            <person name="Barkema H.W."/>
            <person name="Luby C."/>
            <person name="Condas L.A."/>
            <person name="Nobrega D.B."/>
            <person name="Carson D.A."/>
            <person name="De Buck J."/>
        </authorList>
    </citation>
    <scope>NUCLEOTIDE SEQUENCE [LARGE SCALE GENOMIC DNA]</scope>
    <source>
        <strain evidence="7 8">SNUC 4337</strain>
    </source>
</reference>
<evidence type="ECO:0000256" key="3">
    <source>
        <dbReference type="ARBA" id="ARBA00022729"/>
    </source>
</evidence>
<dbReference type="EMBL" id="PZHR01000018">
    <property type="protein sequence ID" value="PTK59617.1"/>
    <property type="molecule type" value="Genomic_DNA"/>
</dbReference>
<protein>
    <submittedName>
        <fullName evidence="7">Copper resistance protein CopC</fullName>
    </submittedName>
</protein>
<keyword evidence="4" id="KW-0186">Copper</keyword>
<keyword evidence="3" id="KW-0732">Signal</keyword>
<dbReference type="OrthoDB" id="2353937at2"/>
<dbReference type="InterPro" id="IPR007348">
    <property type="entry name" value="CopC_dom"/>
</dbReference>
<dbReference type="InterPro" id="IPR014755">
    <property type="entry name" value="Cu-Rt/internalin_Ig-like"/>
</dbReference>
<dbReference type="InterPro" id="IPR032694">
    <property type="entry name" value="CopC/D"/>
</dbReference>
<keyword evidence="2" id="KW-0479">Metal-binding</keyword>
<evidence type="ECO:0000256" key="4">
    <source>
        <dbReference type="ARBA" id="ARBA00023008"/>
    </source>
</evidence>
<feature type="transmembrane region" description="Helical" evidence="5">
    <location>
        <begin position="253"/>
        <end position="272"/>
    </location>
</feature>
<dbReference type="GO" id="GO:0030313">
    <property type="term" value="C:cell envelope"/>
    <property type="evidence" value="ECO:0007669"/>
    <property type="project" value="UniProtKB-SubCell"/>
</dbReference>
<dbReference type="Gene3D" id="2.60.40.1220">
    <property type="match status" value="1"/>
</dbReference>
<feature type="transmembrane region" description="Helical" evidence="5">
    <location>
        <begin position="278"/>
        <end position="307"/>
    </location>
</feature>
<sequence>MQFTYKFSKTSCFVFIIILILGIFMFSQQAAAHATLEKVTPSHNSVVEETPSEIELQFNEPVHAKYSSIQIYDDNGSEITEVKPSTSGSSDTLTFPVKDLKEGTHSIYWHTMSADGHEISDQFEFSVGKQTANGIDTTPPFYEQPDVWFGVLRFISEGLLITLAGFYLVNQLAKRLRLPQFNLQTYTAPAIWVLVMLSVITVLIYMMTLSSDVISDVLSLQKSTLLQTPFILAMVAVIVLLILFTIKNMVSGWYILAPILILIALSMSGHAWSQTVPLWSIIIRTIHIIGMSFWLGALIYLIVTVLSKAQFDVKQMKSFLFKLNLGAVTAIVVSGILMSIDQTNILTLWQNIQTWSVLLIVKVVLTVVMMLLGFYQTTKALGKYQHTNKFILFGELSIGIILILVGVIMSQLNIPG</sequence>
<evidence type="ECO:0000313" key="7">
    <source>
        <dbReference type="EMBL" id="PTK59617.1"/>
    </source>
</evidence>